<dbReference type="InterPro" id="IPR023546">
    <property type="entry name" value="MGMT"/>
</dbReference>
<comment type="miscellaneous">
    <text evidence="9">This enzyme catalyzes only one turnover and therefore is not strictly catalytic. According to one definition, an enzyme is a biocatalyst that acts repeatedly and over many reaction cycles.</text>
</comment>
<dbReference type="Pfam" id="PF01035">
    <property type="entry name" value="DNA_binding_1"/>
    <property type="match status" value="1"/>
</dbReference>
<feature type="domain" description="Methylated-DNA-[protein]-cysteine S-methyltransferase DNA binding" evidence="10">
    <location>
        <begin position="96"/>
        <end position="176"/>
    </location>
</feature>
<keyword evidence="7 9" id="KW-0234">DNA repair</keyword>
<dbReference type="InterPro" id="IPR036631">
    <property type="entry name" value="MGMT_N_sf"/>
</dbReference>
<comment type="caution">
    <text evidence="12">The sequence shown here is derived from an EMBL/GenBank/DDBJ whole genome shotgun (WGS) entry which is preliminary data.</text>
</comment>
<dbReference type="EC" id="2.1.1.63" evidence="9"/>
<dbReference type="SUPFAM" id="SSF46767">
    <property type="entry name" value="Methylated DNA-protein cysteine methyltransferase, C-terminal domain"/>
    <property type="match status" value="1"/>
</dbReference>
<evidence type="ECO:0000256" key="1">
    <source>
        <dbReference type="ARBA" id="ARBA00001286"/>
    </source>
</evidence>
<keyword evidence="4 9" id="KW-0489">Methyltransferase</keyword>
<reference evidence="12" key="1">
    <citation type="submission" date="2023-10" db="EMBL/GenBank/DDBJ databases">
        <title>Screening of Alkalihalophilus pseudofirmusBZ-TG-HK211 and Its Alleviation of Salt Stress on Rapeseed Growth.</title>
        <authorList>
            <person name="Zhao B."/>
            <person name="Guo T."/>
        </authorList>
    </citation>
    <scope>NUCLEOTIDE SEQUENCE</scope>
    <source>
        <strain evidence="12">BZ-TG-HK211</strain>
    </source>
</reference>
<keyword evidence="6 9" id="KW-0227">DNA damage</keyword>
<dbReference type="InterPro" id="IPR008332">
    <property type="entry name" value="MethylG_MeTrfase_N"/>
</dbReference>
<evidence type="ECO:0000256" key="9">
    <source>
        <dbReference type="HAMAP-Rule" id="MF_00772"/>
    </source>
</evidence>
<comment type="catalytic activity">
    <reaction evidence="1 9">
        <text>a 4-O-methyl-thymidine in DNA + L-cysteinyl-[protein] = a thymidine in DNA + S-methyl-L-cysteinyl-[protein]</text>
        <dbReference type="Rhea" id="RHEA:53428"/>
        <dbReference type="Rhea" id="RHEA-COMP:10131"/>
        <dbReference type="Rhea" id="RHEA-COMP:10132"/>
        <dbReference type="Rhea" id="RHEA-COMP:13555"/>
        <dbReference type="Rhea" id="RHEA-COMP:13556"/>
        <dbReference type="ChEBI" id="CHEBI:29950"/>
        <dbReference type="ChEBI" id="CHEBI:82612"/>
        <dbReference type="ChEBI" id="CHEBI:137386"/>
        <dbReference type="ChEBI" id="CHEBI:137387"/>
        <dbReference type="EC" id="2.1.1.63"/>
    </reaction>
</comment>
<dbReference type="FunFam" id="1.10.10.10:FF:000214">
    <property type="entry name" value="Methylated-DNA--protein-cysteine methyltransferase"/>
    <property type="match status" value="1"/>
</dbReference>
<dbReference type="GO" id="GO:0003908">
    <property type="term" value="F:methylated-DNA-[protein]-cysteine S-methyltransferase activity"/>
    <property type="evidence" value="ECO:0007669"/>
    <property type="project" value="UniProtKB-UniRule"/>
</dbReference>
<comment type="catalytic activity">
    <reaction evidence="8 9">
        <text>a 6-O-methyl-2'-deoxyguanosine in DNA + L-cysteinyl-[protein] = S-methyl-L-cysteinyl-[protein] + a 2'-deoxyguanosine in DNA</text>
        <dbReference type="Rhea" id="RHEA:24000"/>
        <dbReference type="Rhea" id="RHEA-COMP:10131"/>
        <dbReference type="Rhea" id="RHEA-COMP:10132"/>
        <dbReference type="Rhea" id="RHEA-COMP:11367"/>
        <dbReference type="Rhea" id="RHEA-COMP:11368"/>
        <dbReference type="ChEBI" id="CHEBI:29950"/>
        <dbReference type="ChEBI" id="CHEBI:82612"/>
        <dbReference type="ChEBI" id="CHEBI:85445"/>
        <dbReference type="ChEBI" id="CHEBI:85448"/>
        <dbReference type="EC" id="2.1.1.63"/>
    </reaction>
</comment>
<dbReference type="InterPro" id="IPR001497">
    <property type="entry name" value="MethylDNA_cys_MeTrfase_AS"/>
</dbReference>
<proteinExistence type="inferred from homology"/>
<keyword evidence="5 9" id="KW-0808">Transferase</keyword>
<dbReference type="CDD" id="cd06445">
    <property type="entry name" value="ATase"/>
    <property type="match status" value="1"/>
</dbReference>
<dbReference type="GO" id="GO:0005737">
    <property type="term" value="C:cytoplasm"/>
    <property type="evidence" value="ECO:0007669"/>
    <property type="project" value="UniProtKB-SubCell"/>
</dbReference>
<evidence type="ECO:0000256" key="3">
    <source>
        <dbReference type="ARBA" id="ARBA00022490"/>
    </source>
</evidence>
<dbReference type="PANTHER" id="PTHR10815">
    <property type="entry name" value="METHYLATED-DNA--PROTEIN-CYSTEINE METHYLTRANSFERASE"/>
    <property type="match status" value="1"/>
</dbReference>
<dbReference type="RefSeq" id="WP_075683204.1">
    <property type="nucleotide sequence ID" value="NZ_CP117835.1"/>
</dbReference>
<comment type="function">
    <text evidence="9">Involved in the cellular defense against the biological effects of O6-methylguanine (O6-MeG) and O4-methylthymine (O4-MeT) in DNA. Repairs the methylated nucleobase in DNA by stoichiometrically transferring the methyl group to a cysteine residue in the enzyme. This is a suicide reaction: the enzyme is irreversibly inactivated.</text>
</comment>
<dbReference type="PROSITE" id="PS00374">
    <property type="entry name" value="MGMT"/>
    <property type="match status" value="1"/>
</dbReference>
<dbReference type="EMBL" id="JAWJAY010000005">
    <property type="protein sequence ID" value="MDV2886803.1"/>
    <property type="molecule type" value="Genomic_DNA"/>
</dbReference>
<evidence type="ECO:0000256" key="6">
    <source>
        <dbReference type="ARBA" id="ARBA00022763"/>
    </source>
</evidence>
<name>A0AAJ2NQW0_ALKPS</name>
<dbReference type="InterPro" id="IPR036388">
    <property type="entry name" value="WH-like_DNA-bd_sf"/>
</dbReference>
<feature type="domain" description="Methylguanine DNA methyltransferase ribonuclease-like" evidence="11">
    <location>
        <begin position="12"/>
        <end position="92"/>
    </location>
</feature>
<dbReference type="Proteomes" id="UP001285636">
    <property type="component" value="Unassembled WGS sequence"/>
</dbReference>
<evidence type="ECO:0000256" key="5">
    <source>
        <dbReference type="ARBA" id="ARBA00022679"/>
    </source>
</evidence>
<evidence type="ECO:0000259" key="11">
    <source>
        <dbReference type="Pfam" id="PF02870"/>
    </source>
</evidence>
<evidence type="ECO:0000313" key="12">
    <source>
        <dbReference type="EMBL" id="MDV2886803.1"/>
    </source>
</evidence>
<accession>A0AAJ2NQW0</accession>
<dbReference type="AlphaFoldDB" id="A0AAJ2NQW0"/>
<dbReference type="GO" id="GO:0006307">
    <property type="term" value="P:DNA alkylation repair"/>
    <property type="evidence" value="ECO:0007669"/>
    <property type="project" value="UniProtKB-UniRule"/>
</dbReference>
<evidence type="ECO:0000259" key="10">
    <source>
        <dbReference type="Pfam" id="PF01035"/>
    </source>
</evidence>
<feature type="active site" description="Nucleophile; methyl group acceptor" evidence="9">
    <location>
        <position position="147"/>
    </location>
</feature>
<evidence type="ECO:0000256" key="8">
    <source>
        <dbReference type="ARBA" id="ARBA00049348"/>
    </source>
</evidence>
<keyword evidence="3 9" id="KW-0963">Cytoplasm</keyword>
<dbReference type="Pfam" id="PF02870">
    <property type="entry name" value="Methyltransf_1N"/>
    <property type="match status" value="1"/>
</dbReference>
<dbReference type="Gene3D" id="3.30.160.70">
    <property type="entry name" value="Methylated DNA-protein cysteine methyltransferase domain"/>
    <property type="match status" value="1"/>
</dbReference>
<evidence type="ECO:0000256" key="4">
    <source>
        <dbReference type="ARBA" id="ARBA00022603"/>
    </source>
</evidence>
<dbReference type="GO" id="GO:0032259">
    <property type="term" value="P:methylation"/>
    <property type="evidence" value="ECO:0007669"/>
    <property type="project" value="UniProtKB-KW"/>
</dbReference>
<dbReference type="InterPro" id="IPR036217">
    <property type="entry name" value="MethylDNA_cys_MeTrfase_DNAb"/>
</dbReference>
<evidence type="ECO:0000256" key="2">
    <source>
        <dbReference type="ARBA" id="ARBA00008711"/>
    </source>
</evidence>
<gene>
    <name evidence="12" type="ORF">RYX45_16545</name>
</gene>
<comment type="similarity">
    <text evidence="2 9">Belongs to the MGMT family.</text>
</comment>
<protein>
    <recommendedName>
        <fullName evidence="9">Methylated-DNA--protein-cysteine methyltransferase</fullName>
        <ecNumber evidence="9">2.1.1.63</ecNumber>
    </recommendedName>
    <alternativeName>
        <fullName evidence="9">6-O-methylguanine-DNA methyltransferase</fullName>
        <shortName evidence="9">MGMT</shortName>
    </alternativeName>
    <alternativeName>
        <fullName evidence="9">O-6-methylguanine-DNA-alkyltransferase</fullName>
    </alternativeName>
</protein>
<dbReference type="PANTHER" id="PTHR10815:SF5">
    <property type="entry name" value="METHYLATED-DNA--PROTEIN-CYSTEINE METHYLTRANSFERASE"/>
    <property type="match status" value="1"/>
</dbReference>
<comment type="subcellular location">
    <subcellularLocation>
        <location evidence="9">Cytoplasm</location>
    </subcellularLocation>
</comment>
<sequence length="181" mass="19761">MAVESTLFVNEMDSPLGTLTIVATERGVCHIHFGDLETCTAALRAKLRKQGLTGEFIRCEEQSANDTLHSVCEQLGDYFKGERIQFDVPLDLSGTPFQRKVWEALREIQYGETRSYKQIAESIGAPKAVRAIGGANNQNPLPIIVPCHRVIGSNGAMVGYGGGLDKKEILLNLEGAIEKIS</sequence>
<dbReference type="HAMAP" id="MF_00772">
    <property type="entry name" value="OGT"/>
    <property type="match status" value="1"/>
</dbReference>
<dbReference type="SUPFAM" id="SSF53155">
    <property type="entry name" value="Methylated DNA-protein cysteine methyltransferase domain"/>
    <property type="match status" value="1"/>
</dbReference>
<dbReference type="Gene3D" id="1.10.10.10">
    <property type="entry name" value="Winged helix-like DNA-binding domain superfamily/Winged helix DNA-binding domain"/>
    <property type="match status" value="1"/>
</dbReference>
<evidence type="ECO:0000256" key="7">
    <source>
        <dbReference type="ARBA" id="ARBA00023204"/>
    </source>
</evidence>
<dbReference type="InterPro" id="IPR014048">
    <property type="entry name" value="MethylDNA_cys_MeTrfase_DNA-bd"/>
</dbReference>
<organism evidence="12 13">
    <name type="scientific">Alkalihalophilus pseudofirmus</name>
    <name type="common">Bacillus pseudofirmus</name>
    <dbReference type="NCBI Taxonomy" id="79885"/>
    <lineage>
        <taxon>Bacteria</taxon>
        <taxon>Bacillati</taxon>
        <taxon>Bacillota</taxon>
        <taxon>Bacilli</taxon>
        <taxon>Bacillales</taxon>
        <taxon>Bacillaceae</taxon>
        <taxon>Alkalihalophilus</taxon>
    </lineage>
</organism>
<dbReference type="NCBIfam" id="TIGR00589">
    <property type="entry name" value="ogt"/>
    <property type="match status" value="1"/>
</dbReference>
<evidence type="ECO:0000313" key="13">
    <source>
        <dbReference type="Proteomes" id="UP001285636"/>
    </source>
</evidence>